<evidence type="ECO:0000313" key="1">
    <source>
        <dbReference type="EMBL" id="SDD99131.1"/>
    </source>
</evidence>
<sequence>MNGRMIMAALVTIGALWSLRVVLFYCESCVGSLDVLKHLEATCQKYEQVSVRFTALGPPRFVDCADVAAALGRGELFSVILVVDSSRAPSFGLFRHIKLCEFPARGEFEQASKAEACAFESDGL</sequence>
<dbReference type="EMBL" id="FNAG01000013">
    <property type="protein sequence ID" value="SDD99131.1"/>
    <property type="molecule type" value="Genomic_DNA"/>
</dbReference>
<organism evidence="1 2">
    <name type="scientific">Aquimonas voraii</name>
    <dbReference type="NCBI Taxonomy" id="265719"/>
    <lineage>
        <taxon>Bacteria</taxon>
        <taxon>Pseudomonadati</taxon>
        <taxon>Pseudomonadota</taxon>
        <taxon>Gammaproteobacteria</taxon>
        <taxon>Lysobacterales</taxon>
        <taxon>Lysobacteraceae</taxon>
        <taxon>Aquimonas</taxon>
    </lineage>
</organism>
<name>A0A1G6Z9D4_9GAMM</name>
<keyword evidence="2" id="KW-1185">Reference proteome</keyword>
<evidence type="ECO:0000313" key="2">
    <source>
        <dbReference type="Proteomes" id="UP000199603"/>
    </source>
</evidence>
<protein>
    <submittedName>
        <fullName evidence="1">Uncharacterized protein</fullName>
    </submittedName>
</protein>
<reference evidence="1 2" key="1">
    <citation type="submission" date="2016-10" db="EMBL/GenBank/DDBJ databases">
        <authorList>
            <person name="de Groot N.N."/>
        </authorList>
    </citation>
    <scope>NUCLEOTIDE SEQUENCE [LARGE SCALE GENOMIC DNA]</scope>
    <source>
        <strain evidence="1 2">DSM 16957</strain>
    </source>
</reference>
<dbReference type="AlphaFoldDB" id="A0A1G6Z9D4"/>
<proteinExistence type="predicted"/>
<accession>A0A1G6Z9D4</accession>
<dbReference type="Proteomes" id="UP000199603">
    <property type="component" value="Unassembled WGS sequence"/>
</dbReference>
<gene>
    <name evidence="1" type="ORF">SAMN04488509_1132</name>
</gene>